<keyword evidence="4" id="KW-1185">Reference proteome</keyword>
<keyword evidence="2 3" id="KW-0560">Oxidoreductase</keyword>
<reference evidence="3 4" key="1">
    <citation type="submission" date="2016-10" db="EMBL/GenBank/DDBJ databases">
        <title>Proteomics and genomics reveal pathogen-plant mechanisms compatible with a hemibiotrophic lifestyle of Diplodia corticola.</title>
        <authorList>
            <person name="Fernandes I."/>
            <person name="De Jonge R."/>
            <person name="Van De Peer Y."/>
            <person name="Devreese B."/>
            <person name="Alves A."/>
            <person name="Esteves A.C."/>
        </authorList>
    </citation>
    <scope>NUCLEOTIDE SEQUENCE [LARGE SCALE GENOMIC DNA]</scope>
    <source>
        <strain evidence="3 4">CBS 112549</strain>
    </source>
</reference>
<proteinExistence type="predicted"/>
<organism evidence="3 4">
    <name type="scientific">Diplodia corticola</name>
    <dbReference type="NCBI Taxonomy" id="236234"/>
    <lineage>
        <taxon>Eukaryota</taxon>
        <taxon>Fungi</taxon>
        <taxon>Dikarya</taxon>
        <taxon>Ascomycota</taxon>
        <taxon>Pezizomycotina</taxon>
        <taxon>Dothideomycetes</taxon>
        <taxon>Dothideomycetes incertae sedis</taxon>
        <taxon>Botryosphaeriales</taxon>
        <taxon>Botryosphaeriaceae</taxon>
        <taxon>Diplodia</taxon>
    </lineage>
</organism>
<dbReference type="GeneID" id="31010247"/>
<dbReference type="RefSeq" id="XP_020135158.1">
    <property type="nucleotide sequence ID" value="XM_020269988.1"/>
</dbReference>
<evidence type="ECO:0000256" key="2">
    <source>
        <dbReference type="ARBA" id="ARBA00023033"/>
    </source>
</evidence>
<sequence length="203" mass="22516">MEKTAADANIQSAKIRFKCRVNGQSWGSAQKTWSLDSTVNQTAEETLRSRFIVLATGYYDHDELLQARIPGIDSFTGPFVQPGLWPTDLDCNGKDGVIIGLGVTVIDVLPAMASEAKHITMLQRSLSYVIPIPMEYCFETFARAWIPLGLQQKLIRLESVITPVPFSKFCMPRKLMKKTILSLLGKDASLSPDVNPTNSPLEQ</sequence>
<keyword evidence="2 3" id="KW-0503">Monooxygenase</keyword>
<dbReference type="SUPFAM" id="SSF51905">
    <property type="entry name" value="FAD/NAD(P)-binding domain"/>
    <property type="match status" value="1"/>
</dbReference>
<evidence type="ECO:0000313" key="4">
    <source>
        <dbReference type="Proteomes" id="UP000183809"/>
    </source>
</evidence>
<evidence type="ECO:0000256" key="1">
    <source>
        <dbReference type="ARBA" id="ARBA00001974"/>
    </source>
</evidence>
<dbReference type="EMBL" id="MNUE01000001">
    <property type="protein sequence ID" value="OJD40315.1"/>
    <property type="molecule type" value="Genomic_DNA"/>
</dbReference>
<dbReference type="STRING" id="236234.A0A1J9S5T6"/>
<dbReference type="InterPro" id="IPR051820">
    <property type="entry name" value="FAD-binding_MO"/>
</dbReference>
<accession>A0A1J9S5T6</accession>
<dbReference type="Gene3D" id="3.50.50.60">
    <property type="entry name" value="FAD/NAD(P)-binding domain"/>
    <property type="match status" value="1"/>
</dbReference>
<dbReference type="AlphaFoldDB" id="A0A1J9S5T6"/>
<gene>
    <name evidence="3" type="ORF">BKCO1_1000576</name>
</gene>
<dbReference type="GO" id="GO:0004497">
    <property type="term" value="F:monooxygenase activity"/>
    <property type="evidence" value="ECO:0007669"/>
    <property type="project" value="UniProtKB-KW"/>
</dbReference>
<dbReference type="PANTHER" id="PTHR43872">
    <property type="entry name" value="MONOOXYGENASE, PUTATIVE (AFU_ORTHOLOGUE AFUA_8G02570)-RELATED"/>
    <property type="match status" value="1"/>
</dbReference>
<name>A0A1J9S5T6_9PEZI</name>
<dbReference type="PANTHER" id="PTHR43872:SF1">
    <property type="entry name" value="MONOOXYGENASE, PUTATIVE (AFU_ORTHOLOGUE AFUA_8G02570)-RELATED"/>
    <property type="match status" value="1"/>
</dbReference>
<dbReference type="Proteomes" id="UP000183809">
    <property type="component" value="Unassembled WGS sequence"/>
</dbReference>
<comment type="caution">
    <text evidence="3">The sequence shown here is derived from an EMBL/GenBank/DDBJ whole genome shotgun (WGS) entry which is preliminary data.</text>
</comment>
<dbReference type="OrthoDB" id="66881at2759"/>
<dbReference type="InterPro" id="IPR036188">
    <property type="entry name" value="FAD/NAD-bd_sf"/>
</dbReference>
<protein>
    <submittedName>
        <fullName evidence="3">Fad-containing monooxygenase</fullName>
    </submittedName>
</protein>
<evidence type="ECO:0000313" key="3">
    <source>
        <dbReference type="EMBL" id="OJD40315.1"/>
    </source>
</evidence>
<comment type="cofactor">
    <cofactor evidence="1">
        <name>FAD</name>
        <dbReference type="ChEBI" id="CHEBI:57692"/>
    </cofactor>
</comment>